<sequence>MDLKDDAEQMVEVFTLLQGLWREAFEARQTNDKVANEEYEDTYGEQADLAADAIGKAIRHKNNTVREQFSGSNSKADPERLVSLLVERLGGHSHYGTWHAIKQLVKSGKTVHGEFKVDDCREAVTSSPDLLPTLVWLSRHGNKRQNIFASKCLEDLLRFDIGLRHEHTKGRMGKIRQVCRNIIISGERQGE</sequence>
<name>A0A166SLR9_9AGAM</name>
<organism evidence="1 2">
    <name type="scientific">Athelia psychrophila</name>
    <dbReference type="NCBI Taxonomy" id="1759441"/>
    <lineage>
        <taxon>Eukaryota</taxon>
        <taxon>Fungi</taxon>
        <taxon>Dikarya</taxon>
        <taxon>Basidiomycota</taxon>
        <taxon>Agaricomycotina</taxon>
        <taxon>Agaricomycetes</taxon>
        <taxon>Agaricomycetidae</taxon>
        <taxon>Atheliales</taxon>
        <taxon>Atheliaceae</taxon>
        <taxon>Athelia</taxon>
    </lineage>
</organism>
<dbReference type="AlphaFoldDB" id="A0A166SLR9"/>
<evidence type="ECO:0000313" key="1">
    <source>
        <dbReference type="EMBL" id="KZP29601.1"/>
    </source>
</evidence>
<keyword evidence="2" id="KW-1185">Reference proteome</keyword>
<reference evidence="1 2" key="1">
    <citation type="journal article" date="2016" name="Mol. Biol. Evol.">
        <title>Comparative Genomics of Early-Diverging Mushroom-Forming Fungi Provides Insights into the Origins of Lignocellulose Decay Capabilities.</title>
        <authorList>
            <person name="Nagy L.G."/>
            <person name="Riley R."/>
            <person name="Tritt A."/>
            <person name="Adam C."/>
            <person name="Daum C."/>
            <person name="Floudas D."/>
            <person name="Sun H."/>
            <person name="Yadav J.S."/>
            <person name="Pangilinan J."/>
            <person name="Larsson K.H."/>
            <person name="Matsuura K."/>
            <person name="Barry K."/>
            <person name="Labutti K."/>
            <person name="Kuo R."/>
            <person name="Ohm R.A."/>
            <person name="Bhattacharya S.S."/>
            <person name="Shirouzu T."/>
            <person name="Yoshinaga Y."/>
            <person name="Martin F.M."/>
            <person name="Grigoriev I.V."/>
            <person name="Hibbett D.S."/>
        </authorList>
    </citation>
    <scope>NUCLEOTIDE SEQUENCE [LARGE SCALE GENOMIC DNA]</scope>
    <source>
        <strain evidence="1 2">CBS 109695</strain>
    </source>
</reference>
<protein>
    <submittedName>
        <fullName evidence="1">Uncharacterized protein</fullName>
    </submittedName>
</protein>
<proteinExistence type="predicted"/>
<accession>A0A166SLR9</accession>
<dbReference type="EMBL" id="KV417498">
    <property type="protein sequence ID" value="KZP29601.1"/>
    <property type="molecule type" value="Genomic_DNA"/>
</dbReference>
<dbReference type="Proteomes" id="UP000076532">
    <property type="component" value="Unassembled WGS sequence"/>
</dbReference>
<evidence type="ECO:0000313" key="2">
    <source>
        <dbReference type="Proteomes" id="UP000076532"/>
    </source>
</evidence>
<gene>
    <name evidence="1" type="ORF">FIBSPDRAFT_195004</name>
</gene>